<organism evidence="10 11">
    <name type="scientific">Flavimobilis marinus</name>
    <dbReference type="NCBI Taxonomy" id="285351"/>
    <lineage>
        <taxon>Bacteria</taxon>
        <taxon>Bacillati</taxon>
        <taxon>Actinomycetota</taxon>
        <taxon>Actinomycetes</taxon>
        <taxon>Micrococcales</taxon>
        <taxon>Jonesiaceae</taxon>
        <taxon>Flavimobilis</taxon>
    </lineage>
</organism>
<proteinExistence type="inferred from homology"/>
<evidence type="ECO:0000256" key="5">
    <source>
        <dbReference type="ARBA" id="ARBA00023235"/>
    </source>
</evidence>
<reference evidence="11" key="1">
    <citation type="submission" date="2016-10" db="EMBL/GenBank/DDBJ databases">
        <authorList>
            <person name="Varghese N."/>
            <person name="Submissions S."/>
        </authorList>
    </citation>
    <scope>NUCLEOTIDE SEQUENCE [LARGE SCALE GENOMIC DNA]</scope>
    <source>
        <strain evidence="11">DSM 19083</strain>
    </source>
</reference>
<name>A0A1I2F3W4_9MICO</name>
<evidence type="ECO:0000313" key="10">
    <source>
        <dbReference type="EMBL" id="SFE99875.1"/>
    </source>
</evidence>
<comment type="catalytic activity">
    <reaction evidence="1 6">
        <text>[protein]-peptidylproline (omega=180) = [protein]-peptidylproline (omega=0)</text>
        <dbReference type="Rhea" id="RHEA:16237"/>
        <dbReference type="Rhea" id="RHEA-COMP:10747"/>
        <dbReference type="Rhea" id="RHEA-COMP:10748"/>
        <dbReference type="ChEBI" id="CHEBI:83833"/>
        <dbReference type="ChEBI" id="CHEBI:83834"/>
        <dbReference type="EC" id="5.2.1.8"/>
    </reaction>
</comment>
<dbReference type="STRING" id="285351.SAMN04488035_1105"/>
<accession>A0A1I2F3W4</accession>
<keyword evidence="8" id="KW-0732">Signal</keyword>
<dbReference type="AlphaFoldDB" id="A0A1I2F3W4"/>
<feature type="domain" description="PPIase FKBP-type" evidence="9">
    <location>
        <begin position="206"/>
        <end position="293"/>
    </location>
</feature>
<evidence type="ECO:0000256" key="8">
    <source>
        <dbReference type="SAM" id="SignalP"/>
    </source>
</evidence>
<dbReference type="Proteomes" id="UP000198520">
    <property type="component" value="Unassembled WGS sequence"/>
</dbReference>
<dbReference type="EC" id="5.2.1.8" evidence="3 6"/>
<evidence type="ECO:0000256" key="6">
    <source>
        <dbReference type="PROSITE-ProRule" id="PRU00277"/>
    </source>
</evidence>
<dbReference type="GO" id="GO:0003755">
    <property type="term" value="F:peptidyl-prolyl cis-trans isomerase activity"/>
    <property type="evidence" value="ECO:0007669"/>
    <property type="project" value="UniProtKB-KW"/>
</dbReference>
<evidence type="ECO:0000256" key="2">
    <source>
        <dbReference type="ARBA" id="ARBA00006577"/>
    </source>
</evidence>
<dbReference type="Pfam" id="PF00254">
    <property type="entry name" value="FKBP_C"/>
    <property type="match status" value="1"/>
</dbReference>
<dbReference type="PROSITE" id="PS51257">
    <property type="entry name" value="PROKAR_LIPOPROTEIN"/>
    <property type="match status" value="1"/>
</dbReference>
<feature type="region of interest" description="Disordered" evidence="7">
    <location>
        <begin position="296"/>
        <end position="322"/>
    </location>
</feature>
<evidence type="ECO:0000256" key="7">
    <source>
        <dbReference type="SAM" id="MobiDB-lite"/>
    </source>
</evidence>
<evidence type="ECO:0000259" key="9">
    <source>
        <dbReference type="PROSITE" id="PS50059"/>
    </source>
</evidence>
<keyword evidence="4 6" id="KW-0697">Rotamase</keyword>
<evidence type="ECO:0000256" key="1">
    <source>
        <dbReference type="ARBA" id="ARBA00000971"/>
    </source>
</evidence>
<gene>
    <name evidence="10" type="ORF">SAMN04488035_1105</name>
</gene>
<evidence type="ECO:0000313" key="11">
    <source>
        <dbReference type="Proteomes" id="UP000198520"/>
    </source>
</evidence>
<dbReference type="Gene3D" id="3.10.50.40">
    <property type="match status" value="1"/>
</dbReference>
<dbReference type="SUPFAM" id="SSF54534">
    <property type="entry name" value="FKBP-like"/>
    <property type="match status" value="2"/>
</dbReference>
<sequence>MVAMNSRPSRTRSALTATAALCALLLASCTSEAPPPAVDDVTVSGPYGSAPTLAYSQPLTIPKPRTEVVWEGEGPIAAEGDVVLLHLYGQNGEDGSQVVNTYGDLPQTFRVTTDELSASMYEAVAGRPAGSRVLVVEEDAGTPVALVIDTLAGRASGTPVEVPEGLPVVTDGPDGAPEIAVPEGDAPTSISVQPIVRGEGTQVREGQTVIVQYTAITWSDGAVFDSTWAPDRAPFTTIVGDSKPILAWDAALIEQTVGSRVLLVAPPDTAYGGSDTAWAEETVVFVIDILYAGTLAEPDDDGERASDEGESSPGSDQEEDQG</sequence>
<evidence type="ECO:0000256" key="3">
    <source>
        <dbReference type="ARBA" id="ARBA00013194"/>
    </source>
</evidence>
<evidence type="ECO:0000256" key="4">
    <source>
        <dbReference type="ARBA" id="ARBA00023110"/>
    </source>
</evidence>
<keyword evidence="11" id="KW-1185">Reference proteome</keyword>
<keyword evidence="5 6" id="KW-0413">Isomerase</keyword>
<dbReference type="EMBL" id="FONZ01000002">
    <property type="protein sequence ID" value="SFE99875.1"/>
    <property type="molecule type" value="Genomic_DNA"/>
</dbReference>
<dbReference type="PANTHER" id="PTHR43811:SF19">
    <property type="entry name" value="39 KDA FK506-BINDING NUCLEAR PROTEIN"/>
    <property type="match status" value="1"/>
</dbReference>
<dbReference type="PANTHER" id="PTHR43811">
    <property type="entry name" value="FKBP-TYPE PEPTIDYL-PROLYL CIS-TRANS ISOMERASE FKPA"/>
    <property type="match status" value="1"/>
</dbReference>
<dbReference type="InterPro" id="IPR001179">
    <property type="entry name" value="PPIase_FKBP_dom"/>
</dbReference>
<feature type="chain" id="PRO_5011498425" description="peptidylprolyl isomerase" evidence="8">
    <location>
        <begin position="34"/>
        <end position="322"/>
    </location>
</feature>
<dbReference type="InterPro" id="IPR046357">
    <property type="entry name" value="PPIase_dom_sf"/>
</dbReference>
<feature type="signal peptide" evidence="8">
    <location>
        <begin position="1"/>
        <end position="33"/>
    </location>
</feature>
<comment type="similarity">
    <text evidence="2">Belongs to the FKBP-type PPIase family.</text>
</comment>
<dbReference type="PROSITE" id="PS50059">
    <property type="entry name" value="FKBP_PPIASE"/>
    <property type="match status" value="1"/>
</dbReference>
<protein>
    <recommendedName>
        <fullName evidence="3 6">peptidylprolyl isomerase</fullName>
        <ecNumber evidence="3 6">5.2.1.8</ecNumber>
    </recommendedName>
</protein>